<proteinExistence type="predicted"/>
<gene>
    <name evidence="1" type="ORF">HanXRQr2_Chr07g0312761</name>
</gene>
<keyword evidence="2" id="KW-1185">Reference proteome</keyword>
<organism evidence="1 2">
    <name type="scientific">Helianthus annuus</name>
    <name type="common">Common sunflower</name>
    <dbReference type="NCBI Taxonomy" id="4232"/>
    <lineage>
        <taxon>Eukaryota</taxon>
        <taxon>Viridiplantae</taxon>
        <taxon>Streptophyta</taxon>
        <taxon>Embryophyta</taxon>
        <taxon>Tracheophyta</taxon>
        <taxon>Spermatophyta</taxon>
        <taxon>Magnoliopsida</taxon>
        <taxon>eudicotyledons</taxon>
        <taxon>Gunneridae</taxon>
        <taxon>Pentapetalae</taxon>
        <taxon>asterids</taxon>
        <taxon>campanulids</taxon>
        <taxon>Asterales</taxon>
        <taxon>Asteraceae</taxon>
        <taxon>Asteroideae</taxon>
        <taxon>Heliantheae alliance</taxon>
        <taxon>Heliantheae</taxon>
        <taxon>Helianthus</taxon>
    </lineage>
</organism>
<reference evidence="1" key="1">
    <citation type="journal article" date="2017" name="Nature">
        <title>The sunflower genome provides insights into oil metabolism, flowering and Asterid evolution.</title>
        <authorList>
            <person name="Badouin H."/>
            <person name="Gouzy J."/>
            <person name="Grassa C.J."/>
            <person name="Murat F."/>
            <person name="Staton S.E."/>
            <person name="Cottret L."/>
            <person name="Lelandais-Briere C."/>
            <person name="Owens G.L."/>
            <person name="Carrere S."/>
            <person name="Mayjonade B."/>
            <person name="Legrand L."/>
            <person name="Gill N."/>
            <person name="Kane N.C."/>
            <person name="Bowers J.E."/>
            <person name="Hubner S."/>
            <person name="Bellec A."/>
            <person name="Berard A."/>
            <person name="Berges H."/>
            <person name="Blanchet N."/>
            <person name="Boniface M.C."/>
            <person name="Brunel D."/>
            <person name="Catrice O."/>
            <person name="Chaidir N."/>
            <person name="Claudel C."/>
            <person name="Donnadieu C."/>
            <person name="Faraut T."/>
            <person name="Fievet G."/>
            <person name="Helmstetter N."/>
            <person name="King M."/>
            <person name="Knapp S.J."/>
            <person name="Lai Z."/>
            <person name="Le Paslier M.C."/>
            <person name="Lippi Y."/>
            <person name="Lorenzon L."/>
            <person name="Mandel J.R."/>
            <person name="Marage G."/>
            <person name="Marchand G."/>
            <person name="Marquand E."/>
            <person name="Bret-Mestries E."/>
            <person name="Morien E."/>
            <person name="Nambeesan S."/>
            <person name="Nguyen T."/>
            <person name="Pegot-Espagnet P."/>
            <person name="Pouilly N."/>
            <person name="Raftis F."/>
            <person name="Sallet E."/>
            <person name="Schiex T."/>
            <person name="Thomas J."/>
            <person name="Vandecasteele C."/>
            <person name="Vares D."/>
            <person name="Vear F."/>
            <person name="Vautrin S."/>
            <person name="Crespi M."/>
            <person name="Mangin B."/>
            <person name="Burke J.M."/>
            <person name="Salse J."/>
            <person name="Munos S."/>
            <person name="Vincourt P."/>
            <person name="Rieseberg L.H."/>
            <person name="Langlade N.B."/>
        </authorList>
    </citation>
    <scope>NUCLEOTIDE SEQUENCE</scope>
    <source>
        <tissue evidence="1">Leaves</tissue>
    </source>
</reference>
<sequence>MKHMKHLKKIRVNFKEALSFMFKIDEFCPLCFHIIHVLSFKPNPVSFFS</sequence>
<evidence type="ECO:0000313" key="2">
    <source>
        <dbReference type="Proteomes" id="UP000215914"/>
    </source>
</evidence>
<accession>A0A9K3ING3</accession>
<comment type="caution">
    <text evidence="1">The sequence shown here is derived from an EMBL/GenBank/DDBJ whole genome shotgun (WGS) entry which is preliminary data.</text>
</comment>
<protein>
    <submittedName>
        <fullName evidence="1">Uncharacterized protein</fullName>
    </submittedName>
</protein>
<dbReference type="Gramene" id="mRNA:HanXRQr2_Chr07g0312761">
    <property type="protein sequence ID" value="CDS:HanXRQr2_Chr07g0312761.1"/>
    <property type="gene ID" value="HanXRQr2_Chr07g0312761"/>
</dbReference>
<reference evidence="1" key="2">
    <citation type="submission" date="2020-06" db="EMBL/GenBank/DDBJ databases">
        <title>Helianthus annuus Genome sequencing and assembly Release 2.</title>
        <authorList>
            <person name="Gouzy J."/>
            <person name="Langlade N."/>
            <person name="Munos S."/>
        </authorList>
    </citation>
    <scope>NUCLEOTIDE SEQUENCE</scope>
    <source>
        <tissue evidence="1">Leaves</tissue>
    </source>
</reference>
<name>A0A9K3ING3_HELAN</name>
<dbReference type="EMBL" id="MNCJ02000322">
    <property type="protein sequence ID" value="KAF5800154.1"/>
    <property type="molecule type" value="Genomic_DNA"/>
</dbReference>
<dbReference type="Proteomes" id="UP000215914">
    <property type="component" value="Unassembled WGS sequence"/>
</dbReference>
<evidence type="ECO:0000313" key="1">
    <source>
        <dbReference type="EMBL" id="KAF5800154.1"/>
    </source>
</evidence>
<dbReference type="AlphaFoldDB" id="A0A9K3ING3"/>